<keyword evidence="4 7" id="KW-1133">Transmembrane helix</keyword>
<protein>
    <recommendedName>
        <fullName evidence="8">ABC3 transporter permease C-terminal domain-containing protein</fullName>
    </recommendedName>
</protein>
<keyword evidence="5 7" id="KW-0472">Membrane</keyword>
<dbReference type="PANTHER" id="PTHR30572:SF4">
    <property type="entry name" value="ABC TRANSPORTER PERMEASE YTRF"/>
    <property type="match status" value="1"/>
</dbReference>
<feature type="transmembrane region" description="Helical" evidence="7">
    <location>
        <begin position="220"/>
        <end position="249"/>
    </location>
</feature>
<dbReference type="GO" id="GO:0022857">
    <property type="term" value="F:transmembrane transporter activity"/>
    <property type="evidence" value="ECO:0007669"/>
    <property type="project" value="TreeGrafter"/>
</dbReference>
<dbReference type="Pfam" id="PF02687">
    <property type="entry name" value="FtsX"/>
    <property type="match status" value="1"/>
</dbReference>
<dbReference type="InterPro" id="IPR050250">
    <property type="entry name" value="Macrolide_Exporter_MacB"/>
</dbReference>
<reference evidence="9" key="1">
    <citation type="submission" date="2018-05" db="EMBL/GenBank/DDBJ databases">
        <authorList>
            <person name="Lanie J.A."/>
            <person name="Ng W.-L."/>
            <person name="Kazmierczak K.M."/>
            <person name="Andrzejewski T.M."/>
            <person name="Davidsen T.M."/>
            <person name="Wayne K.J."/>
            <person name="Tettelin H."/>
            <person name="Glass J.I."/>
            <person name="Rusch D."/>
            <person name="Podicherti R."/>
            <person name="Tsui H.-C.T."/>
            <person name="Winkler M.E."/>
        </authorList>
    </citation>
    <scope>NUCLEOTIDE SEQUENCE</scope>
</reference>
<evidence type="ECO:0000256" key="3">
    <source>
        <dbReference type="ARBA" id="ARBA00022692"/>
    </source>
</evidence>
<feature type="non-terminal residue" evidence="9">
    <location>
        <position position="1"/>
    </location>
</feature>
<evidence type="ECO:0000256" key="5">
    <source>
        <dbReference type="ARBA" id="ARBA00023136"/>
    </source>
</evidence>
<evidence type="ECO:0000256" key="6">
    <source>
        <dbReference type="ARBA" id="ARBA00038076"/>
    </source>
</evidence>
<name>A0A381TKJ6_9ZZZZ</name>
<comment type="similarity">
    <text evidence="6">Belongs to the ABC-4 integral membrane protein family.</text>
</comment>
<dbReference type="PANTHER" id="PTHR30572">
    <property type="entry name" value="MEMBRANE COMPONENT OF TRANSPORTER-RELATED"/>
    <property type="match status" value="1"/>
</dbReference>
<dbReference type="EMBL" id="UINC01004710">
    <property type="protein sequence ID" value="SVA16304.1"/>
    <property type="molecule type" value="Genomic_DNA"/>
</dbReference>
<evidence type="ECO:0000256" key="1">
    <source>
        <dbReference type="ARBA" id="ARBA00004651"/>
    </source>
</evidence>
<dbReference type="InterPro" id="IPR003838">
    <property type="entry name" value="ABC3_permease_C"/>
</dbReference>
<keyword evidence="2" id="KW-1003">Cell membrane</keyword>
<dbReference type="GO" id="GO:0005886">
    <property type="term" value="C:plasma membrane"/>
    <property type="evidence" value="ECO:0007669"/>
    <property type="project" value="UniProtKB-SubCell"/>
</dbReference>
<feature type="transmembrane region" description="Helical" evidence="7">
    <location>
        <begin position="280"/>
        <end position="303"/>
    </location>
</feature>
<evidence type="ECO:0000256" key="4">
    <source>
        <dbReference type="ARBA" id="ARBA00022989"/>
    </source>
</evidence>
<evidence type="ECO:0000256" key="7">
    <source>
        <dbReference type="SAM" id="Phobius"/>
    </source>
</evidence>
<evidence type="ECO:0000259" key="8">
    <source>
        <dbReference type="Pfam" id="PF02687"/>
    </source>
</evidence>
<sequence>SQTPVVGMALDLKSPNSSEIRRLQLAESLVKGQLPQDSNEMLMGNSLAKDLDVALGQSVTVIGQSFDGGLVADNYLVVGLIRFGVTAMDKKMVLIDLADAQSTFYMDDMVTDWLGYLPSSLSFDHYVKAKKNINSNLNTWRENPPKDWAKDDQPIALSILDQQNMGSMVKTFTVIKSSVVGIFTFLMILVLWNAGVLSGIHRYGEMGLRLAFGESHWKLILTLGIEGLLIGILGSIVGCVLGGTFAWYLQEVGLNMGDTFAKSGLMINDVVRARLTLGGFIQGIVPGIFASVAGTLVASSTIFKRSEANLFRELEAG</sequence>
<feature type="transmembrane region" description="Helical" evidence="7">
    <location>
        <begin position="179"/>
        <end position="200"/>
    </location>
</feature>
<proteinExistence type="inferred from homology"/>
<evidence type="ECO:0000313" key="9">
    <source>
        <dbReference type="EMBL" id="SVA16304.1"/>
    </source>
</evidence>
<keyword evidence="3 7" id="KW-0812">Transmembrane</keyword>
<accession>A0A381TKJ6</accession>
<evidence type="ECO:0000256" key="2">
    <source>
        <dbReference type="ARBA" id="ARBA00022475"/>
    </source>
</evidence>
<comment type="subcellular location">
    <subcellularLocation>
        <location evidence="1">Cell membrane</location>
        <topology evidence="1">Multi-pass membrane protein</topology>
    </subcellularLocation>
</comment>
<organism evidence="9">
    <name type="scientific">marine metagenome</name>
    <dbReference type="NCBI Taxonomy" id="408172"/>
    <lineage>
        <taxon>unclassified sequences</taxon>
        <taxon>metagenomes</taxon>
        <taxon>ecological metagenomes</taxon>
    </lineage>
</organism>
<gene>
    <name evidence="9" type="ORF">METZ01_LOCUS69158</name>
</gene>
<dbReference type="AlphaFoldDB" id="A0A381TKJ6"/>
<feature type="domain" description="ABC3 transporter permease C-terminal" evidence="8">
    <location>
        <begin position="178"/>
        <end position="305"/>
    </location>
</feature>